<organism evidence="1 2">
    <name type="scientific">Paenibacillus monticola</name>
    <dbReference type="NCBI Taxonomy" id="2666075"/>
    <lineage>
        <taxon>Bacteria</taxon>
        <taxon>Bacillati</taxon>
        <taxon>Bacillota</taxon>
        <taxon>Bacilli</taxon>
        <taxon>Bacillales</taxon>
        <taxon>Paenibacillaceae</taxon>
        <taxon>Paenibacillus</taxon>
    </lineage>
</organism>
<dbReference type="AlphaFoldDB" id="A0A7X2H1V4"/>
<accession>A0A7X2H1V4</accession>
<dbReference type="Proteomes" id="UP000463051">
    <property type="component" value="Unassembled WGS sequence"/>
</dbReference>
<reference evidence="1 2" key="1">
    <citation type="submission" date="2019-11" db="EMBL/GenBank/DDBJ databases">
        <title>Paenibacillus monticola sp. nov., a novel PGPR strain isolated from mountain sample in China.</title>
        <authorList>
            <person name="Zhao Q."/>
            <person name="Li H.-P."/>
            <person name="Zhang J.-L."/>
        </authorList>
    </citation>
    <scope>NUCLEOTIDE SEQUENCE [LARGE SCALE GENOMIC DNA]</scope>
    <source>
        <strain evidence="1 2">LC-T2</strain>
    </source>
</reference>
<proteinExistence type="predicted"/>
<dbReference type="RefSeq" id="WP_154116674.1">
    <property type="nucleotide sequence ID" value="NZ_WJXB01000001.1"/>
</dbReference>
<sequence>MDYIIKLAFVLLIFVYSWFFQIQNQEWDTLRSMLKDANNIAVHDAAQELNEVARAQGRLIIDPELAYATFQRSLQNNLGLDDNLSPKAGSRFRTQLKIIKFAIVDESSGVTFPLLYEDSNYGITKYIQGPSVIAVIQTEHPVLISRAKTQEAIMVPAIQEYRFNE</sequence>
<comment type="caution">
    <text evidence="1">The sequence shown here is derived from an EMBL/GenBank/DDBJ whole genome shotgun (WGS) entry which is preliminary data.</text>
</comment>
<dbReference type="EMBL" id="WJXB01000001">
    <property type="protein sequence ID" value="MRN51810.1"/>
    <property type="molecule type" value="Genomic_DNA"/>
</dbReference>
<protein>
    <submittedName>
        <fullName evidence="1">Uncharacterized protein</fullName>
    </submittedName>
</protein>
<keyword evidence="2" id="KW-1185">Reference proteome</keyword>
<evidence type="ECO:0000313" key="1">
    <source>
        <dbReference type="EMBL" id="MRN51810.1"/>
    </source>
</evidence>
<name>A0A7X2H1V4_9BACL</name>
<gene>
    <name evidence="1" type="ORF">GJB61_02205</name>
</gene>
<evidence type="ECO:0000313" key="2">
    <source>
        <dbReference type="Proteomes" id="UP000463051"/>
    </source>
</evidence>